<evidence type="ECO:0000256" key="1">
    <source>
        <dbReference type="ARBA" id="ARBA00023015"/>
    </source>
</evidence>
<dbReference type="SMART" id="SM00345">
    <property type="entry name" value="HTH_GNTR"/>
    <property type="match status" value="1"/>
</dbReference>
<dbReference type="PANTHER" id="PTHR38445:SF9">
    <property type="entry name" value="HTH-TYPE TRANSCRIPTIONAL REPRESSOR YTRA"/>
    <property type="match status" value="1"/>
</dbReference>
<sequence length="123" mass="12964">MIVIDPRSPLPPFEQLRAQLLDSVASGALAPGAKLPTVRRLAEDLGLAPGTVARAYRELETAGIIETRGRNGTFVSPQGDPAHREAQRAAAAFAEQVRALRLDPDDALAIVTAALRGPESSTT</sequence>
<gene>
    <name evidence="5" type="ORF">ACFQZV_10740</name>
</gene>
<keyword evidence="1" id="KW-0805">Transcription regulation</keyword>
<keyword evidence="2" id="KW-0238">DNA-binding</keyword>
<feature type="domain" description="HTH gntR-type" evidence="4">
    <location>
        <begin position="10"/>
        <end position="78"/>
    </location>
</feature>
<dbReference type="RefSeq" id="WP_378749384.1">
    <property type="nucleotide sequence ID" value="NZ_JBHSSV010000001.1"/>
</dbReference>
<dbReference type="SUPFAM" id="SSF46785">
    <property type="entry name" value="Winged helix' DNA-binding domain"/>
    <property type="match status" value="1"/>
</dbReference>
<organism evidence="5 6">
    <name type="scientific">Microbacterium koreense</name>
    <dbReference type="NCBI Taxonomy" id="323761"/>
    <lineage>
        <taxon>Bacteria</taxon>
        <taxon>Bacillati</taxon>
        <taxon>Actinomycetota</taxon>
        <taxon>Actinomycetes</taxon>
        <taxon>Micrococcales</taxon>
        <taxon>Microbacteriaceae</taxon>
        <taxon>Microbacterium</taxon>
    </lineage>
</organism>
<evidence type="ECO:0000259" key="4">
    <source>
        <dbReference type="PROSITE" id="PS50949"/>
    </source>
</evidence>
<dbReference type="InterPro" id="IPR036390">
    <property type="entry name" value="WH_DNA-bd_sf"/>
</dbReference>
<dbReference type="CDD" id="cd07377">
    <property type="entry name" value="WHTH_GntR"/>
    <property type="match status" value="1"/>
</dbReference>
<dbReference type="InterPro" id="IPR000524">
    <property type="entry name" value="Tscrpt_reg_HTH_GntR"/>
</dbReference>
<dbReference type="PROSITE" id="PS50949">
    <property type="entry name" value="HTH_GNTR"/>
    <property type="match status" value="1"/>
</dbReference>
<dbReference type="InterPro" id="IPR036388">
    <property type="entry name" value="WH-like_DNA-bd_sf"/>
</dbReference>
<dbReference type="Gene3D" id="1.10.10.10">
    <property type="entry name" value="Winged helix-like DNA-binding domain superfamily/Winged helix DNA-binding domain"/>
    <property type="match status" value="1"/>
</dbReference>
<proteinExistence type="predicted"/>
<accession>A0ABW2ZTW6</accession>
<dbReference type="EMBL" id="JBHTIM010000001">
    <property type="protein sequence ID" value="MFD0781769.1"/>
    <property type="molecule type" value="Genomic_DNA"/>
</dbReference>
<keyword evidence="3" id="KW-0804">Transcription</keyword>
<evidence type="ECO:0000256" key="2">
    <source>
        <dbReference type="ARBA" id="ARBA00023125"/>
    </source>
</evidence>
<comment type="caution">
    <text evidence="5">The sequence shown here is derived from an EMBL/GenBank/DDBJ whole genome shotgun (WGS) entry which is preliminary data.</text>
</comment>
<evidence type="ECO:0000256" key="3">
    <source>
        <dbReference type="ARBA" id="ARBA00023163"/>
    </source>
</evidence>
<dbReference type="PANTHER" id="PTHR38445">
    <property type="entry name" value="HTH-TYPE TRANSCRIPTIONAL REPRESSOR YTRA"/>
    <property type="match status" value="1"/>
</dbReference>
<evidence type="ECO:0000313" key="5">
    <source>
        <dbReference type="EMBL" id="MFD0781769.1"/>
    </source>
</evidence>
<protein>
    <submittedName>
        <fullName evidence="5">GntR family transcriptional regulator</fullName>
    </submittedName>
</protein>
<dbReference type="Proteomes" id="UP001597042">
    <property type="component" value="Unassembled WGS sequence"/>
</dbReference>
<keyword evidence="6" id="KW-1185">Reference proteome</keyword>
<reference evidence="6" key="1">
    <citation type="journal article" date="2019" name="Int. J. Syst. Evol. Microbiol.">
        <title>The Global Catalogue of Microorganisms (GCM) 10K type strain sequencing project: providing services to taxonomists for standard genome sequencing and annotation.</title>
        <authorList>
            <consortium name="The Broad Institute Genomics Platform"/>
            <consortium name="The Broad Institute Genome Sequencing Center for Infectious Disease"/>
            <person name="Wu L."/>
            <person name="Ma J."/>
        </authorList>
    </citation>
    <scope>NUCLEOTIDE SEQUENCE [LARGE SCALE GENOMIC DNA]</scope>
    <source>
        <strain evidence="6">CCUG 50754</strain>
    </source>
</reference>
<evidence type="ECO:0000313" key="6">
    <source>
        <dbReference type="Proteomes" id="UP001597042"/>
    </source>
</evidence>
<name>A0ABW2ZTW6_9MICO</name>
<dbReference type="Pfam" id="PF00392">
    <property type="entry name" value="GntR"/>
    <property type="match status" value="1"/>
</dbReference>